<feature type="chain" id="PRO_5024449400" evidence="1">
    <location>
        <begin position="26"/>
        <end position="328"/>
    </location>
</feature>
<dbReference type="Proteomes" id="UP000310314">
    <property type="component" value="Unassembled WGS sequence"/>
</dbReference>
<dbReference type="Gene3D" id="2.40.128.140">
    <property type="entry name" value="Outer membrane protein"/>
    <property type="match status" value="1"/>
</dbReference>
<feature type="signal peptide" evidence="1">
    <location>
        <begin position="1"/>
        <end position="25"/>
    </location>
</feature>
<evidence type="ECO:0000313" key="2">
    <source>
        <dbReference type="EMBL" id="TMM57060.1"/>
    </source>
</evidence>
<name>A0A5S3PQP0_9FLAO</name>
<dbReference type="OrthoDB" id="622552at2"/>
<keyword evidence="3" id="KW-1185">Reference proteome</keyword>
<keyword evidence="1" id="KW-0732">Signal</keyword>
<comment type="caution">
    <text evidence="2">The sequence shown here is derived from an EMBL/GenBank/DDBJ whole genome shotgun (WGS) entry which is preliminary data.</text>
</comment>
<evidence type="ECO:0000313" key="3">
    <source>
        <dbReference type="Proteomes" id="UP000310314"/>
    </source>
</evidence>
<protein>
    <submittedName>
        <fullName evidence="2">Lipid A deacylase LpxR family protein</fullName>
    </submittedName>
</protein>
<evidence type="ECO:0000256" key="1">
    <source>
        <dbReference type="SAM" id="SignalP"/>
    </source>
</evidence>
<dbReference type="InterPro" id="IPR037107">
    <property type="entry name" value="Put_OMP_sf"/>
</dbReference>
<reference evidence="2 3" key="1">
    <citation type="submission" date="2019-05" db="EMBL/GenBank/DDBJ databases">
        <authorList>
            <person name="Zhang J.-Y."/>
            <person name="Feg X."/>
            <person name="Du Z.-J."/>
        </authorList>
    </citation>
    <scope>NUCLEOTIDE SEQUENCE [LARGE SCALE GENOMIC DNA]</scope>
    <source>
        <strain evidence="2 3">RZ26</strain>
    </source>
</reference>
<organism evidence="2 3">
    <name type="scientific">Maribacter algarum</name>
    <name type="common">ex Zhang et al. 2020</name>
    <dbReference type="NCBI Taxonomy" id="2578118"/>
    <lineage>
        <taxon>Bacteria</taxon>
        <taxon>Pseudomonadati</taxon>
        <taxon>Bacteroidota</taxon>
        <taxon>Flavobacteriia</taxon>
        <taxon>Flavobacteriales</taxon>
        <taxon>Flavobacteriaceae</taxon>
        <taxon>Maribacter</taxon>
    </lineage>
</organism>
<accession>A0A5S3PQP0</accession>
<dbReference type="AlphaFoldDB" id="A0A5S3PQP0"/>
<proteinExistence type="predicted"/>
<gene>
    <name evidence="2" type="ORF">FEE95_11250</name>
</gene>
<dbReference type="InterPro" id="IPR018707">
    <property type="entry name" value="LpxR"/>
</dbReference>
<sequence length="328" mass="37303">MNQSKSSGCLLFSMLLLISVLGAYAQKSDAYSKEVSFSSANDAYVIWQNSDRFYSYGVGLNLKFQKEKLLGLQKYLPKKETYFFEIGLRLEGYTPTNKTVTPTEIQENNISFDRPYAGLSFATFKVTYAFERSFVRSGVLLGVMGPASLAGDFQGWFHDKVTNDPVFEEWQFQVPNQLVMNIDLSYAHDFTPEQKWIDVYGMFNTRLGNLYIDATPTVGFRLGKFNKLSESVGMDNNILSTSSGKELFLQSSISSSINIFDGTAQGNLFNRDFEYAVDGLSTLNTTLTQSIYFSSRRFSLGIEHYFTFGKVVPKERHIYARTVFKYKF</sequence>
<dbReference type="Pfam" id="PF09982">
    <property type="entry name" value="LpxR"/>
    <property type="match status" value="1"/>
</dbReference>
<dbReference type="EMBL" id="VATY01000002">
    <property type="protein sequence ID" value="TMM57060.1"/>
    <property type="molecule type" value="Genomic_DNA"/>
</dbReference>
<dbReference type="RefSeq" id="WP_138658042.1">
    <property type="nucleotide sequence ID" value="NZ_VATY01000002.1"/>
</dbReference>